<organism evidence="1 2">
    <name type="scientific">Myodes glareolus</name>
    <name type="common">Bank vole</name>
    <name type="synonym">Clethrionomys glareolus</name>
    <dbReference type="NCBI Taxonomy" id="447135"/>
    <lineage>
        <taxon>Eukaryota</taxon>
        <taxon>Metazoa</taxon>
        <taxon>Chordata</taxon>
        <taxon>Craniata</taxon>
        <taxon>Vertebrata</taxon>
        <taxon>Euteleostomi</taxon>
        <taxon>Mammalia</taxon>
        <taxon>Eutheria</taxon>
        <taxon>Euarchontoglires</taxon>
        <taxon>Glires</taxon>
        <taxon>Rodentia</taxon>
        <taxon>Myomorpha</taxon>
        <taxon>Muroidea</taxon>
        <taxon>Cricetidae</taxon>
        <taxon>Arvicolinae</taxon>
        <taxon>Myodes</taxon>
    </lineage>
</organism>
<reference evidence="1 2" key="1">
    <citation type="journal article" date="2023" name="bioRxiv">
        <title>Conserved and derived expression patterns and positive selection on dental genes reveal complex evolutionary context of ever-growing rodent molars.</title>
        <authorList>
            <person name="Calamari Z.T."/>
            <person name="Song A."/>
            <person name="Cohen E."/>
            <person name="Akter M."/>
            <person name="Roy R.D."/>
            <person name="Hallikas O."/>
            <person name="Christensen M.M."/>
            <person name="Li P."/>
            <person name="Marangoni P."/>
            <person name="Jernvall J."/>
            <person name="Klein O.D."/>
        </authorList>
    </citation>
    <scope>NUCLEOTIDE SEQUENCE [LARGE SCALE GENOMIC DNA]</scope>
    <source>
        <strain evidence="1">V071</strain>
    </source>
</reference>
<evidence type="ECO:0000313" key="2">
    <source>
        <dbReference type="Proteomes" id="UP001488838"/>
    </source>
</evidence>
<keyword evidence="2" id="KW-1185">Reference proteome</keyword>
<accession>A0AAW0IDF8</accession>
<dbReference type="EMBL" id="JBBHLL010000154">
    <property type="protein sequence ID" value="KAK7812319.1"/>
    <property type="molecule type" value="Genomic_DNA"/>
</dbReference>
<gene>
    <name evidence="1" type="ORF">U0070_024589</name>
</gene>
<dbReference type="AlphaFoldDB" id="A0AAW0IDF8"/>
<feature type="non-terminal residue" evidence="1">
    <location>
        <position position="1"/>
    </location>
</feature>
<sequence>AEKTARPGGHRRVAGAAECPVDLKDPGAVHFRFRGGARAAEAEILARAFSQLLETDLSHQEMRAQGHAQYHGYWFVEIKSDFLVCHVLSIPDLWSDK</sequence>
<protein>
    <submittedName>
        <fullName evidence="1">Uncharacterized protein</fullName>
    </submittedName>
</protein>
<dbReference type="Proteomes" id="UP001488838">
    <property type="component" value="Unassembled WGS sequence"/>
</dbReference>
<comment type="caution">
    <text evidence="1">The sequence shown here is derived from an EMBL/GenBank/DDBJ whole genome shotgun (WGS) entry which is preliminary data.</text>
</comment>
<proteinExistence type="predicted"/>
<name>A0AAW0IDF8_MYOGA</name>
<evidence type="ECO:0000313" key="1">
    <source>
        <dbReference type="EMBL" id="KAK7812319.1"/>
    </source>
</evidence>